<feature type="repeat" description="ANK" evidence="4">
    <location>
        <begin position="160"/>
        <end position="192"/>
    </location>
</feature>
<dbReference type="PANTHER" id="PTHR24174:SF16">
    <property type="entry name" value="CASKIN-2"/>
    <property type="match status" value="1"/>
</dbReference>
<organism evidence="7 8">
    <name type="scientific">Rotaria socialis</name>
    <dbReference type="NCBI Taxonomy" id="392032"/>
    <lineage>
        <taxon>Eukaryota</taxon>
        <taxon>Metazoa</taxon>
        <taxon>Spiralia</taxon>
        <taxon>Gnathifera</taxon>
        <taxon>Rotifera</taxon>
        <taxon>Eurotatoria</taxon>
        <taxon>Bdelloidea</taxon>
        <taxon>Philodinida</taxon>
        <taxon>Philodinidae</taxon>
        <taxon>Rotaria</taxon>
    </lineage>
</organism>
<keyword evidence="1 5" id="KW-0728">SH3 domain</keyword>
<gene>
    <name evidence="7" type="ORF">UJA718_LOCUS33436</name>
</gene>
<dbReference type="SMART" id="SM00248">
    <property type="entry name" value="ANK"/>
    <property type="match status" value="5"/>
</dbReference>
<dbReference type="PRINTS" id="PR01415">
    <property type="entry name" value="ANKYRIN"/>
</dbReference>
<evidence type="ECO:0000256" key="5">
    <source>
        <dbReference type="PROSITE-ProRule" id="PRU00192"/>
    </source>
</evidence>
<proteinExistence type="predicted"/>
<evidence type="ECO:0000256" key="3">
    <source>
        <dbReference type="ARBA" id="ARBA00023043"/>
    </source>
</evidence>
<comment type="caution">
    <text evidence="7">The sequence shown here is derived from an EMBL/GenBank/DDBJ whole genome shotgun (WGS) entry which is preliminary data.</text>
</comment>
<feature type="repeat" description="ANK" evidence="4">
    <location>
        <begin position="25"/>
        <end position="57"/>
    </location>
</feature>
<dbReference type="PROSITE" id="PS50088">
    <property type="entry name" value="ANK_REPEAT"/>
    <property type="match status" value="4"/>
</dbReference>
<evidence type="ECO:0000256" key="4">
    <source>
        <dbReference type="PROSITE-ProRule" id="PRU00023"/>
    </source>
</evidence>
<dbReference type="InterPro" id="IPR036028">
    <property type="entry name" value="SH3-like_dom_sf"/>
</dbReference>
<dbReference type="Pfam" id="PF07653">
    <property type="entry name" value="SH3_2"/>
    <property type="match status" value="1"/>
</dbReference>
<accession>A0A821F449</accession>
<keyword evidence="2" id="KW-0677">Repeat</keyword>
<feature type="domain" description="SH3" evidence="6">
    <location>
        <begin position="218"/>
        <end position="282"/>
    </location>
</feature>
<protein>
    <recommendedName>
        <fullName evidence="6">SH3 domain-containing protein</fullName>
    </recommendedName>
</protein>
<evidence type="ECO:0000256" key="1">
    <source>
        <dbReference type="ARBA" id="ARBA00022443"/>
    </source>
</evidence>
<evidence type="ECO:0000313" key="8">
    <source>
        <dbReference type="Proteomes" id="UP000663873"/>
    </source>
</evidence>
<name>A0A821F449_9BILA</name>
<feature type="non-terminal residue" evidence="7">
    <location>
        <position position="1"/>
    </location>
</feature>
<sequence length="292" mass="32875">AVAGNSEKLKLLIENGTNANLKDSKGLRPLHYAAWQGRTESVFILLRAGAHVNEQSFDGDTSLHLASQYGHHEIVQLLLFHHADPTLLNRRLLTPIELACEHGHFHVVNSLVHNRLCQQMILTNTNEQCSPLHLAAKNGHTDIVRLLLMNGIDINRVTMNDGTALHVACRNGRYETAKLLLECGIDVNLRNTFEQTAYEVVIKQKSGNDIKRLIKEFSDAILVRAIRSYADNHVGALNFNEGDCITVFDRNPTGQWRGFILQEDLTTRTGYFPSTYVQLIRNSEHCVHLIKT</sequence>
<dbReference type="InterPro" id="IPR033635">
    <property type="entry name" value="ANKS1/Caskin"/>
</dbReference>
<feature type="repeat" description="ANK" evidence="4">
    <location>
        <begin position="58"/>
        <end position="90"/>
    </location>
</feature>
<dbReference type="PANTHER" id="PTHR24174">
    <property type="entry name" value="ANKYRIN REPEAT AND STERILE ALPHA MOTIF DOMAIN-CONTAINING PROTEIN 1"/>
    <property type="match status" value="1"/>
</dbReference>
<dbReference type="EMBL" id="CAJOBP010029411">
    <property type="protein sequence ID" value="CAF4646227.1"/>
    <property type="molecule type" value="Genomic_DNA"/>
</dbReference>
<dbReference type="PROSITE" id="PS50297">
    <property type="entry name" value="ANK_REP_REGION"/>
    <property type="match status" value="4"/>
</dbReference>
<reference evidence="7" key="1">
    <citation type="submission" date="2021-02" db="EMBL/GenBank/DDBJ databases">
        <authorList>
            <person name="Nowell W R."/>
        </authorList>
    </citation>
    <scope>NUCLEOTIDE SEQUENCE</scope>
</reference>
<dbReference type="PROSITE" id="PS50002">
    <property type="entry name" value="SH3"/>
    <property type="match status" value="1"/>
</dbReference>
<keyword evidence="8" id="KW-1185">Reference proteome</keyword>
<evidence type="ECO:0000256" key="2">
    <source>
        <dbReference type="ARBA" id="ARBA00022737"/>
    </source>
</evidence>
<dbReference type="Proteomes" id="UP000663873">
    <property type="component" value="Unassembled WGS sequence"/>
</dbReference>
<dbReference type="SUPFAM" id="SSF50044">
    <property type="entry name" value="SH3-domain"/>
    <property type="match status" value="1"/>
</dbReference>
<dbReference type="CDD" id="cd00174">
    <property type="entry name" value="SH3"/>
    <property type="match status" value="1"/>
</dbReference>
<feature type="repeat" description="ANK" evidence="4">
    <location>
        <begin position="127"/>
        <end position="159"/>
    </location>
</feature>
<evidence type="ECO:0000313" key="7">
    <source>
        <dbReference type="EMBL" id="CAF4646227.1"/>
    </source>
</evidence>
<dbReference type="Gene3D" id="1.25.40.20">
    <property type="entry name" value="Ankyrin repeat-containing domain"/>
    <property type="match status" value="2"/>
</dbReference>
<dbReference type="Pfam" id="PF12796">
    <property type="entry name" value="Ank_2"/>
    <property type="match status" value="2"/>
</dbReference>
<dbReference type="SUPFAM" id="SSF48403">
    <property type="entry name" value="Ankyrin repeat"/>
    <property type="match status" value="1"/>
</dbReference>
<dbReference type="Gene3D" id="2.30.30.40">
    <property type="entry name" value="SH3 Domains"/>
    <property type="match status" value="1"/>
</dbReference>
<dbReference type="AlphaFoldDB" id="A0A821F449"/>
<dbReference type="SMART" id="SM00326">
    <property type="entry name" value="SH3"/>
    <property type="match status" value="1"/>
</dbReference>
<dbReference type="InterPro" id="IPR002110">
    <property type="entry name" value="Ankyrin_rpt"/>
</dbReference>
<evidence type="ECO:0000259" key="6">
    <source>
        <dbReference type="PROSITE" id="PS50002"/>
    </source>
</evidence>
<dbReference type="InterPro" id="IPR036770">
    <property type="entry name" value="Ankyrin_rpt-contain_sf"/>
</dbReference>
<dbReference type="InterPro" id="IPR001452">
    <property type="entry name" value="SH3_domain"/>
</dbReference>
<keyword evidence="3 4" id="KW-0040">ANK repeat</keyword>